<dbReference type="InterPro" id="IPR039425">
    <property type="entry name" value="RNA_pol_sigma-70-like"/>
</dbReference>
<evidence type="ECO:0000256" key="4">
    <source>
        <dbReference type="ARBA" id="ARBA00023163"/>
    </source>
</evidence>
<keyword evidence="3" id="KW-0731">Sigma factor</keyword>
<dbReference type="Gene3D" id="1.10.10.10">
    <property type="entry name" value="Winged helix-like DNA-binding domain superfamily/Winged helix DNA-binding domain"/>
    <property type="match status" value="1"/>
</dbReference>
<dbReference type="InterPro" id="IPR036388">
    <property type="entry name" value="WH-like_DNA-bd_sf"/>
</dbReference>
<dbReference type="PANTHER" id="PTHR43133">
    <property type="entry name" value="RNA POLYMERASE ECF-TYPE SIGMA FACTO"/>
    <property type="match status" value="1"/>
</dbReference>
<dbReference type="NCBIfam" id="TIGR02985">
    <property type="entry name" value="Sig70_bacteroi1"/>
    <property type="match status" value="1"/>
</dbReference>
<evidence type="ECO:0000256" key="3">
    <source>
        <dbReference type="ARBA" id="ARBA00023082"/>
    </source>
</evidence>
<dbReference type="STRING" id="1477437.SAMN05444682_104159"/>
<proteinExistence type="inferred from homology"/>
<feature type="domain" description="RNA polymerase sigma factor 70 region 4 type 2" evidence="6">
    <location>
        <begin position="127"/>
        <end position="178"/>
    </location>
</feature>
<dbReference type="InterPro" id="IPR013324">
    <property type="entry name" value="RNA_pol_sigma_r3/r4-like"/>
</dbReference>
<dbReference type="NCBIfam" id="TIGR02937">
    <property type="entry name" value="sigma70-ECF"/>
    <property type="match status" value="1"/>
</dbReference>
<sequence>MAQDHTSIQTLFARIQRGEKQAFDQLYLLHFDNLKQFAQHYVKREEAADELVSELFVQVWLRKASLHEINHPIRYLYQSVKNGCLSYLKKENRHARVSLDEVEPANLQLAVTASPEQLLEYKELLTLLEEAVDLMPDQRRTVFRMVKEDRLKCREVAELLGLSVRTVENQVYRAVRQLNNVVERYFDAGNADQGRANRFFFLVI</sequence>
<dbReference type="GO" id="GO:0003677">
    <property type="term" value="F:DNA binding"/>
    <property type="evidence" value="ECO:0007669"/>
    <property type="project" value="InterPro"/>
</dbReference>
<dbReference type="GO" id="GO:0006352">
    <property type="term" value="P:DNA-templated transcription initiation"/>
    <property type="evidence" value="ECO:0007669"/>
    <property type="project" value="InterPro"/>
</dbReference>
<dbReference type="Proteomes" id="UP000198670">
    <property type="component" value="Unassembled WGS sequence"/>
</dbReference>
<protein>
    <submittedName>
        <fullName evidence="7">RNA polymerase sigma-70 factor, ECF subfamily</fullName>
    </submittedName>
</protein>
<evidence type="ECO:0000259" key="5">
    <source>
        <dbReference type="Pfam" id="PF04542"/>
    </source>
</evidence>
<dbReference type="InterPro" id="IPR007627">
    <property type="entry name" value="RNA_pol_sigma70_r2"/>
</dbReference>
<keyword evidence="4" id="KW-0804">Transcription</keyword>
<feature type="domain" description="RNA polymerase sigma-70 region 2" evidence="5">
    <location>
        <begin position="27"/>
        <end position="93"/>
    </location>
</feature>
<name>A0A1I3IN43_9SPHI</name>
<gene>
    <name evidence="7" type="ORF">SAMN05444682_104159</name>
</gene>
<organism evidence="7 8">
    <name type="scientific">Parapedobacter indicus</name>
    <dbReference type="NCBI Taxonomy" id="1477437"/>
    <lineage>
        <taxon>Bacteria</taxon>
        <taxon>Pseudomonadati</taxon>
        <taxon>Bacteroidota</taxon>
        <taxon>Sphingobacteriia</taxon>
        <taxon>Sphingobacteriales</taxon>
        <taxon>Sphingobacteriaceae</taxon>
        <taxon>Parapedobacter</taxon>
    </lineage>
</organism>
<dbReference type="SUPFAM" id="SSF88946">
    <property type="entry name" value="Sigma2 domain of RNA polymerase sigma factors"/>
    <property type="match status" value="1"/>
</dbReference>
<evidence type="ECO:0000313" key="7">
    <source>
        <dbReference type="EMBL" id="SFI49415.1"/>
    </source>
</evidence>
<dbReference type="InterPro" id="IPR014284">
    <property type="entry name" value="RNA_pol_sigma-70_dom"/>
</dbReference>
<dbReference type="OrthoDB" id="659361at2"/>
<keyword evidence="8" id="KW-1185">Reference proteome</keyword>
<dbReference type="RefSeq" id="WP_090626426.1">
    <property type="nucleotide sequence ID" value="NZ_FOQO01000004.1"/>
</dbReference>
<evidence type="ECO:0000259" key="6">
    <source>
        <dbReference type="Pfam" id="PF08281"/>
    </source>
</evidence>
<accession>A0A1I3IN43</accession>
<dbReference type="Pfam" id="PF08281">
    <property type="entry name" value="Sigma70_r4_2"/>
    <property type="match status" value="1"/>
</dbReference>
<dbReference type="EMBL" id="FOQO01000004">
    <property type="protein sequence ID" value="SFI49415.1"/>
    <property type="molecule type" value="Genomic_DNA"/>
</dbReference>
<dbReference type="InterPro" id="IPR014327">
    <property type="entry name" value="RNA_pol_sigma70_bacteroid"/>
</dbReference>
<dbReference type="InterPro" id="IPR013249">
    <property type="entry name" value="RNA_pol_sigma70_r4_t2"/>
</dbReference>
<dbReference type="AlphaFoldDB" id="A0A1I3IN43"/>
<dbReference type="Pfam" id="PF04542">
    <property type="entry name" value="Sigma70_r2"/>
    <property type="match status" value="1"/>
</dbReference>
<comment type="similarity">
    <text evidence="1">Belongs to the sigma-70 factor family. ECF subfamily.</text>
</comment>
<keyword evidence="2" id="KW-0805">Transcription regulation</keyword>
<evidence type="ECO:0000256" key="2">
    <source>
        <dbReference type="ARBA" id="ARBA00023015"/>
    </source>
</evidence>
<evidence type="ECO:0000256" key="1">
    <source>
        <dbReference type="ARBA" id="ARBA00010641"/>
    </source>
</evidence>
<reference evidence="7 8" key="1">
    <citation type="submission" date="2016-10" db="EMBL/GenBank/DDBJ databases">
        <authorList>
            <person name="de Groot N.N."/>
        </authorList>
    </citation>
    <scope>NUCLEOTIDE SEQUENCE [LARGE SCALE GENOMIC DNA]</scope>
    <source>
        <strain evidence="7 8">RK1</strain>
    </source>
</reference>
<dbReference type="GO" id="GO:0016987">
    <property type="term" value="F:sigma factor activity"/>
    <property type="evidence" value="ECO:0007669"/>
    <property type="project" value="UniProtKB-KW"/>
</dbReference>
<dbReference type="SUPFAM" id="SSF88659">
    <property type="entry name" value="Sigma3 and sigma4 domains of RNA polymerase sigma factors"/>
    <property type="match status" value="1"/>
</dbReference>
<dbReference type="Gene3D" id="1.10.1740.10">
    <property type="match status" value="1"/>
</dbReference>
<dbReference type="InterPro" id="IPR013325">
    <property type="entry name" value="RNA_pol_sigma_r2"/>
</dbReference>
<dbReference type="PANTHER" id="PTHR43133:SF46">
    <property type="entry name" value="RNA POLYMERASE SIGMA-70 FACTOR ECF SUBFAMILY"/>
    <property type="match status" value="1"/>
</dbReference>
<evidence type="ECO:0000313" key="8">
    <source>
        <dbReference type="Proteomes" id="UP000198670"/>
    </source>
</evidence>